<evidence type="ECO:0000313" key="3">
    <source>
        <dbReference type="Proteomes" id="UP000053268"/>
    </source>
</evidence>
<name>A0A0N0PAG0_PAPXU</name>
<organism evidence="2 3">
    <name type="scientific">Papilio xuthus</name>
    <name type="common">Asian swallowtail butterfly</name>
    <dbReference type="NCBI Taxonomy" id="66420"/>
    <lineage>
        <taxon>Eukaryota</taxon>
        <taxon>Metazoa</taxon>
        <taxon>Ecdysozoa</taxon>
        <taxon>Arthropoda</taxon>
        <taxon>Hexapoda</taxon>
        <taxon>Insecta</taxon>
        <taxon>Pterygota</taxon>
        <taxon>Neoptera</taxon>
        <taxon>Endopterygota</taxon>
        <taxon>Lepidoptera</taxon>
        <taxon>Glossata</taxon>
        <taxon>Ditrysia</taxon>
        <taxon>Papilionoidea</taxon>
        <taxon>Papilionidae</taxon>
        <taxon>Papilioninae</taxon>
        <taxon>Papilio</taxon>
    </lineage>
</organism>
<accession>A0A0N0PAG0</accession>
<dbReference type="Proteomes" id="UP000053268">
    <property type="component" value="Unassembled WGS sequence"/>
</dbReference>
<protein>
    <submittedName>
        <fullName evidence="2">Uncharacterized protein</fullName>
    </submittedName>
</protein>
<gene>
    <name evidence="2" type="ORF">RR46_00742</name>
</gene>
<sequence length="103" mass="11937">MQLVAGLQLGPDEMERREMPPHMIRSRHGPRYDNTTPWERRRATVKQHVSTGNDNHFTSIHVRFTDPKLYNLPQSQRYLSTTRTVSILSTANTILYTVTIVDS</sequence>
<reference evidence="2 3" key="1">
    <citation type="journal article" date="2015" name="Nat. Commun.">
        <title>Outbred genome sequencing and CRISPR/Cas9 gene editing in butterflies.</title>
        <authorList>
            <person name="Li X."/>
            <person name="Fan D."/>
            <person name="Zhang W."/>
            <person name="Liu G."/>
            <person name="Zhang L."/>
            <person name="Zhao L."/>
            <person name="Fang X."/>
            <person name="Chen L."/>
            <person name="Dong Y."/>
            <person name="Chen Y."/>
            <person name="Ding Y."/>
            <person name="Zhao R."/>
            <person name="Feng M."/>
            <person name="Zhu Y."/>
            <person name="Feng Y."/>
            <person name="Jiang X."/>
            <person name="Zhu D."/>
            <person name="Xiang H."/>
            <person name="Feng X."/>
            <person name="Li S."/>
            <person name="Wang J."/>
            <person name="Zhang G."/>
            <person name="Kronforst M.R."/>
            <person name="Wang W."/>
        </authorList>
    </citation>
    <scope>NUCLEOTIDE SEQUENCE [LARGE SCALE GENOMIC DNA]</scope>
    <source>
        <strain evidence="2">Ya'a_city_454_Px</strain>
        <tissue evidence="2">Whole body</tissue>
    </source>
</reference>
<evidence type="ECO:0000256" key="1">
    <source>
        <dbReference type="SAM" id="MobiDB-lite"/>
    </source>
</evidence>
<dbReference type="AlphaFoldDB" id="A0A0N0PAG0"/>
<evidence type="ECO:0000313" key="2">
    <source>
        <dbReference type="EMBL" id="KPJ05852.1"/>
    </source>
</evidence>
<dbReference type="EMBL" id="KQ458507">
    <property type="protein sequence ID" value="KPJ05852.1"/>
    <property type="molecule type" value="Genomic_DNA"/>
</dbReference>
<keyword evidence="3" id="KW-1185">Reference proteome</keyword>
<proteinExistence type="predicted"/>
<feature type="region of interest" description="Disordered" evidence="1">
    <location>
        <begin position="1"/>
        <end position="38"/>
    </location>
</feature>